<keyword evidence="3" id="KW-0238">DNA-binding</keyword>
<dbReference type="InterPro" id="IPR013249">
    <property type="entry name" value="RNA_pol_sigma70_r4_t2"/>
</dbReference>
<keyword evidence="1" id="KW-1133">Transmembrane helix</keyword>
<dbReference type="GO" id="GO:0003677">
    <property type="term" value="F:DNA binding"/>
    <property type="evidence" value="ECO:0007669"/>
    <property type="project" value="UniProtKB-KW"/>
</dbReference>
<accession>A0AAU8FIA1</accession>
<evidence type="ECO:0000256" key="1">
    <source>
        <dbReference type="SAM" id="Phobius"/>
    </source>
</evidence>
<evidence type="ECO:0000313" key="3">
    <source>
        <dbReference type="EMBL" id="XCH24082.1"/>
    </source>
</evidence>
<feature type="transmembrane region" description="Helical" evidence="1">
    <location>
        <begin position="173"/>
        <end position="191"/>
    </location>
</feature>
<organism evidence="3">
    <name type="scientific">Dyadobacter sp. 676</name>
    <dbReference type="NCBI Taxonomy" id="3088362"/>
    <lineage>
        <taxon>Bacteria</taxon>
        <taxon>Pseudomonadati</taxon>
        <taxon>Bacteroidota</taxon>
        <taxon>Cytophagia</taxon>
        <taxon>Cytophagales</taxon>
        <taxon>Spirosomataceae</taxon>
        <taxon>Dyadobacter</taxon>
    </lineage>
</organism>
<dbReference type="InterPro" id="IPR013324">
    <property type="entry name" value="RNA_pol_sigma_r3/r4-like"/>
</dbReference>
<protein>
    <submittedName>
        <fullName evidence="3">Sigma factor-like helix-turn-helix DNA-binding protein</fullName>
    </submittedName>
</protein>
<dbReference type="InterPro" id="IPR036388">
    <property type="entry name" value="WH-like_DNA-bd_sf"/>
</dbReference>
<gene>
    <name evidence="3" type="ORF">ABV298_27845</name>
</gene>
<dbReference type="GO" id="GO:0006352">
    <property type="term" value="P:DNA-templated transcription initiation"/>
    <property type="evidence" value="ECO:0007669"/>
    <property type="project" value="InterPro"/>
</dbReference>
<keyword evidence="1" id="KW-0472">Membrane</keyword>
<dbReference type="AlphaFoldDB" id="A0AAU8FIA1"/>
<dbReference type="GO" id="GO:0016987">
    <property type="term" value="F:sigma factor activity"/>
    <property type="evidence" value="ECO:0007669"/>
    <property type="project" value="InterPro"/>
</dbReference>
<name>A0AAU8FIA1_9BACT</name>
<evidence type="ECO:0000259" key="2">
    <source>
        <dbReference type="Pfam" id="PF08281"/>
    </source>
</evidence>
<feature type="domain" description="RNA polymerase sigma factor 70 region 4 type 2" evidence="2">
    <location>
        <begin position="42"/>
        <end position="92"/>
    </location>
</feature>
<dbReference type="Gene3D" id="1.10.10.10">
    <property type="entry name" value="Winged helix-like DNA-binding domain superfamily/Winged helix DNA-binding domain"/>
    <property type="match status" value="1"/>
</dbReference>
<keyword evidence="1" id="KW-0812">Transmembrane</keyword>
<dbReference type="SUPFAM" id="SSF88659">
    <property type="entry name" value="Sigma3 and sigma4 domains of RNA polymerase sigma factors"/>
    <property type="match status" value="1"/>
</dbReference>
<proteinExistence type="predicted"/>
<dbReference type="CDD" id="cd06171">
    <property type="entry name" value="Sigma70_r4"/>
    <property type="match status" value="1"/>
</dbReference>
<reference evidence="3" key="1">
    <citation type="submission" date="2024-06" db="EMBL/GenBank/DDBJ databases">
        <title>Sequencing and assembly of the genome of Dyadobacter sp. strain 676, a symbiont of Cyamopsis tetragonoloba.</title>
        <authorList>
            <person name="Guro P."/>
            <person name="Sazanova A."/>
            <person name="Kuznetsova I."/>
            <person name="Belimov A."/>
            <person name="Safronova V."/>
        </authorList>
    </citation>
    <scope>NUCLEOTIDE SEQUENCE</scope>
    <source>
        <strain evidence="3">676</strain>
    </source>
</reference>
<dbReference type="EMBL" id="CP159289">
    <property type="protein sequence ID" value="XCH24082.1"/>
    <property type="molecule type" value="Genomic_DNA"/>
</dbReference>
<dbReference type="Pfam" id="PF08281">
    <property type="entry name" value="Sigma70_r4_2"/>
    <property type="match status" value="1"/>
</dbReference>
<dbReference type="RefSeq" id="WP_353719405.1">
    <property type="nucleotide sequence ID" value="NZ_CP159289.1"/>
</dbReference>
<sequence>MDQADYRAEIDKEKRLVMWQNVEDCVGEPVDWGESEINTAHLETAVLSLPDGFRTIFVLAEIEGYTHREIAVMLNISEGTSKSQLFHAKRKLRGDARLQLTSTIMEKNHNNLQNAIRRFPSYEPEDEVWDAILTELQAAPLRQALSRMPEYGPDDKLWELIERKNVRKGRVKWWYAAAAALLLTGLAWFMWPRQAPRIAYSQEVVDQRLQVEGTLKTDQQYQVLKAYCETETLVCNSPQYKTLQEEYVRLSSASGQLQQAIGSFNTEPELLRQYNDIERQKADILNAMAKMI</sequence>